<organism evidence="1 2">
    <name type="scientific">Pseudomonas phage M5.1</name>
    <dbReference type="NCBI Taxonomy" id="2873460"/>
    <lineage>
        <taxon>Viruses</taxon>
        <taxon>Duplodnaviria</taxon>
        <taxon>Heunggongvirae</taxon>
        <taxon>Uroviricota</taxon>
        <taxon>Caudoviricetes</taxon>
        <taxon>Vandenendeviridae</taxon>
        <taxon>Gorskivirinae</taxon>
        <taxon>Kremarvirus</taxon>
        <taxon>Kremarvirus M51</taxon>
    </lineage>
</organism>
<proteinExistence type="predicted"/>
<dbReference type="KEGG" id="vg:80266320"/>
<dbReference type="EMBL" id="MZ826350">
    <property type="protein sequence ID" value="UAV89672.1"/>
    <property type="molecule type" value="Genomic_DNA"/>
</dbReference>
<name>A0AAE8XE11_9CAUD</name>
<accession>A0AAE8XE11</accession>
<dbReference type="Pfam" id="PF21822">
    <property type="entry name" value="Phage_TAC_15"/>
    <property type="match status" value="1"/>
</dbReference>
<gene>
    <name evidence="1" type="primary">90</name>
    <name evidence="1" type="ORF">M51_90</name>
</gene>
<evidence type="ECO:0000313" key="2">
    <source>
        <dbReference type="Proteomes" id="UP000828412"/>
    </source>
</evidence>
<protein>
    <submittedName>
        <fullName evidence="1">Tail assembly chaperone</fullName>
    </submittedName>
</protein>
<dbReference type="Proteomes" id="UP000828412">
    <property type="component" value="Segment"/>
</dbReference>
<dbReference type="InterPro" id="IPR049156">
    <property type="entry name" value="Phage_chap_TAC_15-like"/>
</dbReference>
<sequence length="205" mass="23078">MIQQKEVTIKDTSYTITHFNGMVGLKLGKQLVKVLGPSFAAASQGNVVEALETLFENLDDNSEALIIALVSGATKGNMAINFNTEFAGEYDKLFLLVKEIVEFNYGSVFSDARFRRPVNGPQPSNAEPQVEAHRHPRLRKVEDGYSQDWEIFRIVTSELRGLPTYIELQTTCNVEDIYNILELLDAKYEMDDVARIQNQQANNNS</sequence>
<dbReference type="GeneID" id="80266320"/>
<reference evidence="1 2" key="1">
    <citation type="submission" date="2021-08" db="EMBL/GenBank/DDBJ databases">
        <authorList>
            <person name="DeCurzio J.M.K."/>
            <person name="Krukonis G.P."/>
            <person name="Delesalle V.A."/>
        </authorList>
    </citation>
    <scope>NUCLEOTIDE SEQUENCE [LARGE SCALE GENOMIC DNA]</scope>
</reference>
<dbReference type="RefSeq" id="YP_010766622.1">
    <property type="nucleotide sequence ID" value="NC_073680.1"/>
</dbReference>
<keyword evidence="2" id="KW-1185">Reference proteome</keyword>
<evidence type="ECO:0000313" key="1">
    <source>
        <dbReference type="EMBL" id="UAV89672.1"/>
    </source>
</evidence>